<organism evidence="5 6">
    <name type="scientific">Nitrosomonas nitrosa</name>
    <dbReference type="NCBI Taxonomy" id="52442"/>
    <lineage>
        <taxon>Bacteria</taxon>
        <taxon>Pseudomonadati</taxon>
        <taxon>Pseudomonadota</taxon>
        <taxon>Betaproteobacteria</taxon>
        <taxon>Nitrosomonadales</taxon>
        <taxon>Nitrosomonadaceae</taxon>
        <taxon>Nitrosomonas</taxon>
    </lineage>
</organism>
<evidence type="ECO:0008006" key="7">
    <source>
        <dbReference type="Google" id="ProtNLM"/>
    </source>
</evidence>
<dbReference type="Pfam" id="PF20220">
    <property type="entry name" value="ABC_toxin_N"/>
    <property type="match status" value="1"/>
</dbReference>
<accession>A0A8H8Z0I2</accession>
<feature type="domain" description="ABC toxin N-terminal" evidence="4">
    <location>
        <begin position="1927"/>
        <end position="2060"/>
    </location>
</feature>
<dbReference type="InterPro" id="IPR040840">
    <property type="entry name" value="TcA_TcB_BD"/>
</dbReference>
<reference evidence="5" key="1">
    <citation type="submission" date="2021-02" db="EMBL/GenBank/DDBJ databases">
        <authorList>
            <person name="Han P."/>
        </authorList>
    </citation>
    <scope>NUCLEOTIDE SEQUENCE</scope>
    <source>
        <strain evidence="5">Nitrosomonas nitrosa 18-3D</strain>
    </source>
</reference>
<dbReference type="Pfam" id="PF18413">
    <property type="entry name" value="Neuraminidase"/>
    <property type="match status" value="1"/>
</dbReference>
<dbReference type="InterPro" id="IPR046839">
    <property type="entry name" value="ABC_toxin_N"/>
</dbReference>
<evidence type="ECO:0000313" key="6">
    <source>
        <dbReference type="Proteomes" id="UP000601736"/>
    </source>
</evidence>
<feature type="domain" description="Tc toxin complex TcA C-terminal TcB-binding" evidence="2">
    <location>
        <begin position="3004"/>
        <end position="3301"/>
    </location>
</feature>
<feature type="coiled-coil region" evidence="1">
    <location>
        <begin position="3006"/>
        <end position="3040"/>
    </location>
</feature>
<evidence type="ECO:0000313" key="5">
    <source>
        <dbReference type="EMBL" id="CAE6506463.1"/>
    </source>
</evidence>
<evidence type="ECO:0000259" key="4">
    <source>
        <dbReference type="Pfam" id="PF20220"/>
    </source>
</evidence>
<dbReference type="Pfam" id="PF18276">
    <property type="entry name" value="TcA_TcB_BD"/>
    <property type="match status" value="1"/>
</dbReference>
<comment type="caution">
    <text evidence="5">The sequence shown here is derived from an EMBL/GenBank/DDBJ whole genome shotgun (WGS) entry which is preliminary data.</text>
</comment>
<dbReference type="RefSeq" id="WP_204799850.1">
    <property type="nucleotide sequence ID" value="NZ_CAJNAP010000015.1"/>
</dbReference>
<feature type="coiled-coil region" evidence="1">
    <location>
        <begin position="2854"/>
        <end position="2881"/>
    </location>
</feature>
<dbReference type="InterPro" id="IPR041079">
    <property type="entry name" value="Neuraminidase-like"/>
</dbReference>
<evidence type="ECO:0000259" key="2">
    <source>
        <dbReference type="Pfam" id="PF18276"/>
    </source>
</evidence>
<proteinExistence type="predicted"/>
<dbReference type="EMBL" id="CAJNAP010000015">
    <property type="protein sequence ID" value="CAE6506463.1"/>
    <property type="molecule type" value="Genomic_DNA"/>
</dbReference>
<name>A0A8H8Z0I2_9PROT</name>
<evidence type="ECO:0000259" key="3">
    <source>
        <dbReference type="Pfam" id="PF18413"/>
    </source>
</evidence>
<dbReference type="Proteomes" id="UP000601736">
    <property type="component" value="Unassembled WGS sequence"/>
</dbReference>
<sequence length="3480" mass="394639">MRANIQFLQTNNKPLIFKQFLDIAQGIEQLWQSIMKQGILLEKLETDEIDALTQILAKLNYPDPKITKGTLRIQIADNTPVSLLSLIGVFSNSKNAFEEILWRRGFILENLTPDQAINLQSQLGKIAFATIAPDITPEPESLVNKVSGQIRWSDNTPFTDSGYVVHVFDEKPPGKLALLASVKPIPSDGSYQITYTWQPEGGRNGPNLVVQLLDPQNKKVAESHQRFAGMEEILDLIVKKTQPNAYILTGIVKNQVTGAVLPNLRVEAQFRANSAALLTLTGITDTKGVVNISFDETLFSKLPAGQQVEVIFMVSEDGQSLDTSTSIKSLLPGDQEVEIFVTIPESTNEKFIVKGTIRKADGSPLSGVVVRAFDRDLRKKELLGEQDTNVQGFFEIGYTRAQFSRMEKDQADIYLELYAPDKKTAISPVTFVSEGENALKTLQMENDNGEKVEYQIWFNAPAVATINGTVTDQRYRVLSEYERYVQELAPLMDALPFEELIDTDIAFLSAETAIDSLHISYLRTAAILNKNTEVVAQAYYGMFRQNLPTDLSYLLTREAEEWKHALQQSIDENIIPPFSESELEAIIVQLHALLPGYIAGTIENVSAPVFTNVLKLALPDANLQQLFVSEYEKYDGKNPQAFWEKLKSQPNFKGGVAESIQFTFQATALTRSNLPLVQILQQDRQQGRVKSIDDLAGWTEPEWINLFQSSGSNRPKLVPDGVPGETAAEKEKNYITLMVRLMEVSFPTKVIAARAEKDTLPGKDDLLAFLRRNPDFSFDRMPFHHYVLEQGEHVLDGVKNPDAIAAIQRMYYIAPRYDWIKPLLVNRFDSAIAISLMGKTQFVAENAQLLGGTAPAELIHRLAENRTADLTAVLSMNNAMFDLGGPWVIPSQSPVVRSGRLINAPRQTARPDWKLLFGSPTSCECEHCRSIYSPAAYLVDALNFLKRAKLFDAFNLRRPDISAIELTCTNTHTPMVFIDLINEVLENAITLDVSQDVSQWIVNVSPALLNALNLSDAGNFREIVRETTPSLVLSEQAKITVIAENEKWAIHDKNRVLTVGINSSRLQINAYPQTTWTAEELLASPEHVLKQAYDTVLAAVYPPSAAVYPPSLPFNLSLEAVRLYLKHLGTSRAAIMRLFQKDSNPSENEIAWESLGLDPNERAIIVGESLTNTNERDEEISISLQEFYGYPPDMVERVLIDTQHLSSVPELLYRADLQYTALLEILDSRFVNPGRTVVLWAPNDADCDLSKYQLRGLTLPFLDRLHRYMRLQRKMGWSIFEQDLIIQTLGESDPDQDGQKRITDGLLQKLAHFRKLLETSRLSIEEWLSLWGTINTHGEHSLYLRLFQNKKVISPVNEDFKDFALSEDLNDLKIAISTSPLQVLTDSHKSTILAALRINSVELELLSAHGINDGHLTLANLSRLYRHALLARLLRIRIVELLNFQKLITINPFVDPEKTSLFIAEVDCVKSSAFKLIQLNYLYLNDPDAAAMLEPDDKQILAVIRTLRSGLQTASDTIDTPPLAAEDQLRNELTRELDRAPEERVPNLKPAEINEAITLLRTDLTGQTEEDRRAARERYRALFGSFLGIEDAAFEPLLRNSNPSVKANYVLESLRARHLGRELSVEIQEFLPDSTDIERAVAFLIASQIDNDANREQISGFFGKFLNPEQARSRLLGDQLRSSEKLAYVLQQITIYRKRRDFVTQTLADALRLNTETTRLLLEELLDAVSRPSQKAMADFLSLAEREDVAPDPESVSVPDEIGRIYLQLHKIALLVEGFKLSAEELQYFAGSSLLDLHSLRFDQWINLRQYQQLRDSLPSRKIQLIDVFRLALSSSATIERIRDLMVEATGWSVSALAEFSSADDFRDIPSLLTLQQKIAIGRRTGVSLDNLQTWAMQIPSPEQVRQVVKAKYDDKQWLSVVRPLEDALREKRRNALVAYLIHHAEGWLPGEKIEELDKSGRKPDASLLYEHFLIDVEMSACQLTSRIRQAISAVQLFIQRCMMGLEGSTATIEVKLAREWESWRKTYRYWEANRKIFVYPENWIEPELRDDKTPFFKDLANALLQNDVTQQIVEDAFLHYLNQLNDVAKLDIVGMYVQKEPGTLDEPGVDILHVFGRTSGMPHRYYYRRRIDSRYWTAWEKVELDIEGNHLIPVVWNRRLYLFWAIFTEKAEQRESRISQGDSGAPPKRYWEIKLAFSEYRNGRWSAKSIIEECLDLSKLSGEFRNFIFKLPSEYSFKAIKDTDLNIYCFYWGVSVAKFNLSNCSLVAEIEYFPSRTEAGSFPVGSFPYNMKFKEHQFRSVSKLDHLYVTNDPPVPLLDKTPGIYELTIPSQENVFNASRFPFFYQDANRVFFVNKEIPPPDDKLVNVSSVDHLATVSEGVLNRFWDQQTVKATFESLALGAHSAGIIATSSSNSESQSQETPFLFTFISFAGIYTEEWSKRYIFRSFHHPYVCYFINQLNRYGIRGLLDPSPDGEASDLRRQSINNRFFKDAYDPNRGVVAPEYLDPVDEIDFDPDGAYSLYNWELFFHAPLLVADRLTQNQQFAEARKWLHYIFDPTVGYDSTVNQPDPARFWKIKPFYEAVSDRRTPDEMMRALSQHDKKLMDQVAQWRSDPFNPHLVARMRIRPYMKMVVMKYLDNLIAWGDYLFSQDTLETIAEATQLYVLAANILGPRPPAIPSRGKPSARTYHELEPHLDEDGFGNPLIQLENQLPAFGDPAQQSSTGLPSILYFCIPANDKLLAYWDLVDDRLFKIRHCMNIEGIVRQLPLFEPPIDPALLVRAKAQGVDLRNILSGGFSASPYRFSILLPKANELCADVRALGAALLSAYEKRDAEALSMLRSNQEIRLLDAVKEVRQKQIEESREQKNALEKTKDQVTHRRNFYRDIEFMNAWELASMTMGAYANIISMIASGLATGGTSAAAIPDITIGISGWAGSPVTIATTGGQQASNVANSGAKAYEMLAGVFNMIASLSGTMGSNQRRWDEWKLQEQLADKELLQIEKQMLAADIRCQIAEKELENHEIQRENAQEVHSYMQNKFTNEELYTWMVSEISTVYFQCYQLAYEAARRAEIAYRFERGLTDSSFVRFGQWDSLRRGLMAGERLQLDLRRLEMAYLNENRREYELTKHISLLSLNPLALIALKETGQCEILLPEVLFDLDYPGHYMRRIKTVSISIPCVTGPYSNVNCTLTLLSNKTRISHSNAGGYPENMNEEGGDTRFINDFAPMQSIATSSAQADSGLFELNFRDERYLPFEGAGAISRWRIELSGKSKTEGESIDFSQFDFSTITDVILHMRYTARNGGDLLKQKAIEALKELLESSNDGEDKIRLFSIRHEFPVEWHQLLNAESSTLNLSFNHERFPFLFNGKNIQITRFEFLLQIKRGGVYPIGNDGEISISQISAPDTTIVSLEYPISLKTDASPILGVPYAEAVIDVRNTHPSPTPWQMAVQGLTPEMKEIVGDLLIACHYVIDSDRNDL</sequence>
<protein>
    <recommendedName>
        <fullName evidence="7">Virulence plasmid A protein</fullName>
    </recommendedName>
</protein>
<evidence type="ECO:0000256" key="1">
    <source>
        <dbReference type="SAM" id="Coils"/>
    </source>
</evidence>
<keyword evidence="1" id="KW-0175">Coiled coil</keyword>
<feature type="domain" description="Neuraminidase-like" evidence="3">
    <location>
        <begin position="2091"/>
        <end position="2216"/>
    </location>
</feature>
<gene>
    <name evidence="5" type="ORF">NMYAN_220013</name>
</gene>